<accession>A0A4P7N784</accession>
<gene>
    <name evidence="1" type="ORF">PoMZ_03269</name>
</gene>
<proteinExistence type="predicted"/>
<sequence length="92" mass="9809">MTKTSKMDGGAELAAVAVPLAVVSSLADRSWNCTAPSSSREATLKGSADPEKLSHVLHSTVILRRIAGQENVQRRPLVHHQVKHATCKLGCP</sequence>
<name>A0A4P7N784_PYROR</name>
<evidence type="ECO:0000313" key="1">
    <source>
        <dbReference type="EMBL" id="QBZ58319.1"/>
    </source>
</evidence>
<evidence type="ECO:0000313" key="2">
    <source>
        <dbReference type="Proteomes" id="UP000294847"/>
    </source>
</evidence>
<dbReference type="Proteomes" id="UP000294847">
    <property type="component" value="Chromosome 3"/>
</dbReference>
<protein>
    <submittedName>
        <fullName evidence="1">Uncharacterized protein</fullName>
    </submittedName>
</protein>
<dbReference type="AlphaFoldDB" id="A0A4P7N784"/>
<dbReference type="EMBL" id="CP034206">
    <property type="protein sequence ID" value="QBZ58319.1"/>
    <property type="molecule type" value="Genomic_DNA"/>
</dbReference>
<reference evidence="1 2" key="1">
    <citation type="journal article" date="2019" name="Mol. Biol. Evol.">
        <title>Blast fungal genomes show frequent chromosomal changes, gene gains and losses, and effector gene turnover.</title>
        <authorList>
            <person name="Gomez Luciano L.B."/>
            <person name="Jason Tsai I."/>
            <person name="Chuma I."/>
            <person name="Tosa Y."/>
            <person name="Chen Y.H."/>
            <person name="Li J.Y."/>
            <person name="Li M.Y."/>
            <person name="Jade Lu M.Y."/>
            <person name="Nakayashiki H."/>
            <person name="Li W.H."/>
        </authorList>
    </citation>
    <scope>NUCLEOTIDE SEQUENCE [LARGE SCALE GENOMIC DNA]</scope>
    <source>
        <strain evidence="1">MZ5-1-6</strain>
    </source>
</reference>
<organism evidence="1 2">
    <name type="scientific">Pyricularia oryzae</name>
    <name type="common">Rice blast fungus</name>
    <name type="synonym">Magnaporthe oryzae</name>
    <dbReference type="NCBI Taxonomy" id="318829"/>
    <lineage>
        <taxon>Eukaryota</taxon>
        <taxon>Fungi</taxon>
        <taxon>Dikarya</taxon>
        <taxon>Ascomycota</taxon>
        <taxon>Pezizomycotina</taxon>
        <taxon>Sordariomycetes</taxon>
        <taxon>Sordariomycetidae</taxon>
        <taxon>Magnaporthales</taxon>
        <taxon>Pyriculariaceae</taxon>
        <taxon>Pyricularia</taxon>
    </lineage>
</organism>